<evidence type="ECO:0000256" key="13">
    <source>
        <dbReference type="ARBA" id="ARBA00056809"/>
    </source>
</evidence>
<comment type="similarity">
    <text evidence="5">Belongs to the TRAFAC class TrmE-Era-EngA-EngB-Septin-like GTPase superfamily. AIG1/Toc34/Toc159-like paraseptin GTPase family. IAN subfamily.</text>
</comment>
<name>A0A8B9REN0_ASTMX</name>
<dbReference type="GO" id="GO:0005739">
    <property type="term" value="C:mitochondrion"/>
    <property type="evidence" value="ECO:0007669"/>
    <property type="project" value="UniProtKB-SubCell"/>
</dbReference>
<evidence type="ECO:0000256" key="2">
    <source>
        <dbReference type="ARBA" id="ARBA00004240"/>
    </source>
</evidence>
<keyword evidence="7" id="KW-0677">Repeat</keyword>
<dbReference type="PROSITE" id="PS51720">
    <property type="entry name" value="G_AIG1"/>
    <property type="match status" value="1"/>
</dbReference>
<dbReference type="FunFam" id="3.40.50.300:FF:000536">
    <property type="entry name" value="GTPase IMAP family member 8"/>
    <property type="match status" value="1"/>
</dbReference>
<feature type="transmembrane region" description="Helical" evidence="17">
    <location>
        <begin position="267"/>
        <end position="286"/>
    </location>
</feature>
<comment type="function">
    <text evidence="13">Exerts an anti-apoptotic effect in the immune system and is involved in responses to infections.</text>
</comment>
<evidence type="ECO:0000256" key="1">
    <source>
        <dbReference type="ARBA" id="ARBA00004173"/>
    </source>
</evidence>
<sequence length="390" mass="43701">MMYQEEPDADERASERRIVLMGKTGAGKSATGNTILHSNNFPSEVSSSSVTRQSRSGSAVIENRRLIVTDTPDLLSEPSESNDLKTEIEKCVSLCGAAGVHAFLFILTISTFTMQELDLLSRFEQIFGEEVFRFTIVIFTHGDKLGNIPVDRLIRGNFQVLNLINRCGSRYHIINNDDPANRQQVTELLQKIDRMVSENENRCYTLNMLQELERRQEQRRERERAEREENRDQVLHDEKIRISRNSSKLSKILKVIKTPFLQCKLKHFLVISFFAFAMGGVLMWINKGSADGKTFLRGFLLGGSAAASGIISEKVWVLLLRGQCRVSSCASSQECPNAFKQFLLKPLGVLCGCVLGSVMGYIVHPHYVRVTVLSGIAGTVGGFVEGHPFH</sequence>
<dbReference type="GO" id="GO:0005783">
    <property type="term" value="C:endoplasmic reticulum"/>
    <property type="evidence" value="ECO:0007669"/>
    <property type="project" value="UniProtKB-SubCell"/>
</dbReference>
<evidence type="ECO:0000256" key="17">
    <source>
        <dbReference type="SAM" id="Phobius"/>
    </source>
</evidence>
<evidence type="ECO:0000256" key="10">
    <source>
        <dbReference type="ARBA" id="ARBA00023034"/>
    </source>
</evidence>
<feature type="domain" description="AIG1-type G" evidence="18">
    <location>
        <begin position="13"/>
        <end position="213"/>
    </location>
</feature>
<dbReference type="PANTHER" id="PTHR10903:SF188">
    <property type="entry name" value="GTPASE IMAP FAMILY MEMBER 2-LIKE-RELATED"/>
    <property type="match status" value="1"/>
</dbReference>
<evidence type="ECO:0000256" key="16">
    <source>
        <dbReference type="SAM" id="Coils"/>
    </source>
</evidence>
<dbReference type="GO" id="GO:0005794">
    <property type="term" value="C:Golgi apparatus"/>
    <property type="evidence" value="ECO:0007669"/>
    <property type="project" value="UniProtKB-SubCell"/>
</dbReference>
<keyword evidence="17" id="KW-0472">Membrane</keyword>
<dbReference type="Pfam" id="PF04548">
    <property type="entry name" value="AIG1"/>
    <property type="match status" value="1"/>
</dbReference>
<evidence type="ECO:0000256" key="12">
    <source>
        <dbReference type="ARBA" id="ARBA00023134"/>
    </source>
</evidence>
<evidence type="ECO:0000313" key="19">
    <source>
        <dbReference type="Ensembl" id="ENSAMXP00005037309.1"/>
    </source>
</evidence>
<dbReference type="PANTHER" id="PTHR10903">
    <property type="entry name" value="GTPASE, IMAP FAMILY MEMBER-RELATED"/>
    <property type="match status" value="1"/>
</dbReference>
<evidence type="ECO:0000256" key="6">
    <source>
        <dbReference type="ARBA" id="ARBA00022490"/>
    </source>
</evidence>
<evidence type="ECO:0000256" key="3">
    <source>
        <dbReference type="ARBA" id="ARBA00004514"/>
    </source>
</evidence>
<feature type="transmembrane region" description="Helical" evidence="17">
    <location>
        <begin position="342"/>
        <end position="363"/>
    </location>
</feature>
<keyword evidence="9" id="KW-0256">Endoplasmic reticulum</keyword>
<proteinExistence type="inferred from homology"/>
<dbReference type="SUPFAM" id="SSF52540">
    <property type="entry name" value="P-loop containing nucleoside triphosphate hydrolases"/>
    <property type="match status" value="1"/>
</dbReference>
<evidence type="ECO:0000256" key="11">
    <source>
        <dbReference type="ARBA" id="ARBA00023128"/>
    </source>
</evidence>
<keyword evidence="17" id="KW-1133">Transmembrane helix</keyword>
<evidence type="ECO:0000256" key="15">
    <source>
        <dbReference type="ARBA" id="ARBA00077278"/>
    </source>
</evidence>
<dbReference type="GO" id="GO:0005525">
    <property type="term" value="F:GTP binding"/>
    <property type="evidence" value="ECO:0007669"/>
    <property type="project" value="UniProtKB-KW"/>
</dbReference>
<keyword evidence="6" id="KW-0963">Cytoplasm</keyword>
<keyword evidence="11" id="KW-0496">Mitochondrion</keyword>
<comment type="subcellular location">
    <subcellularLocation>
        <location evidence="3">Cytoplasm</location>
        <location evidence="3">Cytosol</location>
    </subcellularLocation>
    <subcellularLocation>
        <location evidence="2">Endoplasmic reticulum</location>
    </subcellularLocation>
    <subcellularLocation>
        <location evidence="4">Golgi apparatus</location>
    </subcellularLocation>
    <subcellularLocation>
        <location evidence="1">Mitochondrion</location>
    </subcellularLocation>
</comment>
<keyword evidence="8" id="KW-0547">Nucleotide-binding</keyword>
<dbReference type="AlphaFoldDB" id="A0A8B9REN0"/>
<keyword evidence="17" id="KW-0812">Transmembrane</keyword>
<evidence type="ECO:0000259" key="18">
    <source>
        <dbReference type="PROSITE" id="PS51720"/>
    </source>
</evidence>
<accession>A0A8B9REN0</accession>
<dbReference type="GO" id="GO:0005829">
    <property type="term" value="C:cytosol"/>
    <property type="evidence" value="ECO:0007669"/>
    <property type="project" value="UniProtKB-SubCell"/>
</dbReference>
<keyword evidence="12" id="KW-0342">GTP-binding</keyword>
<protein>
    <recommendedName>
        <fullName evidence="14">GTPase IMAP family member 8</fullName>
    </recommendedName>
    <alternativeName>
        <fullName evidence="15">Immune-associated nucleotide-binding protein 9</fullName>
    </alternativeName>
</protein>
<evidence type="ECO:0000313" key="20">
    <source>
        <dbReference type="Proteomes" id="UP000694621"/>
    </source>
</evidence>
<evidence type="ECO:0000256" key="8">
    <source>
        <dbReference type="ARBA" id="ARBA00022741"/>
    </source>
</evidence>
<reference evidence="19" key="1">
    <citation type="submission" date="2025-08" db="UniProtKB">
        <authorList>
            <consortium name="Ensembl"/>
        </authorList>
    </citation>
    <scope>IDENTIFICATION</scope>
</reference>
<evidence type="ECO:0000256" key="14">
    <source>
        <dbReference type="ARBA" id="ARBA00073539"/>
    </source>
</evidence>
<evidence type="ECO:0000256" key="7">
    <source>
        <dbReference type="ARBA" id="ARBA00022737"/>
    </source>
</evidence>
<evidence type="ECO:0000256" key="5">
    <source>
        <dbReference type="ARBA" id="ARBA00008535"/>
    </source>
</evidence>
<dbReference type="Gene3D" id="3.40.50.300">
    <property type="entry name" value="P-loop containing nucleotide triphosphate hydrolases"/>
    <property type="match status" value="1"/>
</dbReference>
<keyword evidence="10" id="KW-0333">Golgi apparatus</keyword>
<dbReference type="Proteomes" id="UP000694621">
    <property type="component" value="Unplaced"/>
</dbReference>
<dbReference type="InterPro" id="IPR045058">
    <property type="entry name" value="GIMA/IAN/Toc"/>
</dbReference>
<keyword evidence="16" id="KW-0175">Coiled coil</keyword>
<evidence type="ECO:0000256" key="4">
    <source>
        <dbReference type="ARBA" id="ARBA00004555"/>
    </source>
</evidence>
<feature type="transmembrane region" description="Helical" evidence="17">
    <location>
        <begin position="298"/>
        <end position="321"/>
    </location>
</feature>
<dbReference type="InterPro" id="IPR027417">
    <property type="entry name" value="P-loop_NTPase"/>
</dbReference>
<dbReference type="OrthoDB" id="8918596at2759"/>
<organism evidence="19 20">
    <name type="scientific">Astyanax mexicanus</name>
    <name type="common">Blind cave fish</name>
    <name type="synonym">Astyanax fasciatus mexicanus</name>
    <dbReference type="NCBI Taxonomy" id="7994"/>
    <lineage>
        <taxon>Eukaryota</taxon>
        <taxon>Metazoa</taxon>
        <taxon>Chordata</taxon>
        <taxon>Craniata</taxon>
        <taxon>Vertebrata</taxon>
        <taxon>Euteleostomi</taxon>
        <taxon>Actinopterygii</taxon>
        <taxon>Neopterygii</taxon>
        <taxon>Teleostei</taxon>
        <taxon>Ostariophysi</taxon>
        <taxon>Characiformes</taxon>
        <taxon>Characoidei</taxon>
        <taxon>Acestrorhamphidae</taxon>
        <taxon>Acestrorhamphinae</taxon>
        <taxon>Astyanax</taxon>
    </lineage>
</organism>
<dbReference type="InterPro" id="IPR006703">
    <property type="entry name" value="G_AIG1"/>
</dbReference>
<dbReference type="Ensembl" id="ENSAMXT00005040657.1">
    <property type="protein sequence ID" value="ENSAMXP00005037309.1"/>
    <property type="gene ID" value="ENSAMXG00005017752.1"/>
</dbReference>
<feature type="coiled-coil region" evidence="16">
    <location>
        <begin position="206"/>
        <end position="235"/>
    </location>
</feature>
<evidence type="ECO:0000256" key="9">
    <source>
        <dbReference type="ARBA" id="ARBA00022824"/>
    </source>
</evidence>